<gene>
    <name evidence="11" type="ORF">K505DRAFT_325986</name>
</gene>
<dbReference type="GO" id="GO:0022857">
    <property type="term" value="F:transmembrane transporter activity"/>
    <property type="evidence" value="ECO:0007669"/>
    <property type="project" value="InterPro"/>
</dbReference>
<feature type="transmembrane region" description="Helical" evidence="9">
    <location>
        <begin position="483"/>
        <end position="501"/>
    </location>
</feature>
<evidence type="ECO:0000256" key="5">
    <source>
        <dbReference type="ARBA" id="ARBA00022989"/>
    </source>
</evidence>
<evidence type="ECO:0000313" key="11">
    <source>
        <dbReference type="EMBL" id="KAF2792698.1"/>
    </source>
</evidence>
<dbReference type="AlphaFoldDB" id="A0A6A6X8P5"/>
<dbReference type="InterPro" id="IPR005829">
    <property type="entry name" value="Sugar_transporter_CS"/>
</dbReference>
<dbReference type="GO" id="GO:0016020">
    <property type="term" value="C:membrane"/>
    <property type="evidence" value="ECO:0007669"/>
    <property type="project" value="UniProtKB-SubCell"/>
</dbReference>
<feature type="transmembrane region" description="Helical" evidence="9">
    <location>
        <begin position="171"/>
        <end position="191"/>
    </location>
</feature>
<protein>
    <submittedName>
        <fullName evidence="11">MFS transporter</fullName>
    </submittedName>
</protein>
<keyword evidence="4 9" id="KW-0812">Transmembrane</keyword>
<dbReference type="InterPro" id="IPR036259">
    <property type="entry name" value="MFS_trans_sf"/>
</dbReference>
<dbReference type="SUPFAM" id="SSF103473">
    <property type="entry name" value="MFS general substrate transporter"/>
    <property type="match status" value="1"/>
</dbReference>
<dbReference type="InterPro" id="IPR005828">
    <property type="entry name" value="MFS_sugar_transport-like"/>
</dbReference>
<evidence type="ECO:0000256" key="9">
    <source>
        <dbReference type="SAM" id="Phobius"/>
    </source>
</evidence>
<dbReference type="Pfam" id="PF00083">
    <property type="entry name" value="Sugar_tr"/>
    <property type="match status" value="1"/>
</dbReference>
<feature type="transmembrane region" description="Helical" evidence="9">
    <location>
        <begin position="203"/>
        <end position="221"/>
    </location>
</feature>
<evidence type="ECO:0000256" key="7">
    <source>
        <dbReference type="RuleBase" id="RU003346"/>
    </source>
</evidence>
<evidence type="ECO:0000313" key="12">
    <source>
        <dbReference type="Proteomes" id="UP000799757"/>
    </source>
</evidence>
<dbReference type="GO" id="GO:0015798">
    <property type="term" value="P:myo-inositol transport"/>
    <property type="evidence" value="ECO:0007669"/>
    <property type="project" value="UniProtKB-ARBA"/>
</dbReference>
<evidence type="ECO:0000256" key="6">
    <source>
        <dbReference type="ARBA" id="ARBA00023136"/>
    </source>
</evidence>
<dbReference type="InterPro" id="IPR020846">
    <property type="entry name" value="MFS_dom"/>
</dbReference>
<feature type="transmembrane region" description="Helical" evidence="9">
    <location>
        <begin position="118"/>
        <end position="135"/>
    </location>
</feature>
<comment type="similarity">
    <text evidence="2 7">Belongs to the major facilitator superfamily. Sugar transporter (TC 2.A.1.1) family.</text>
</comment>
<organism evidence="11 12">
    <name type="scientific">Melanomma pulvis-pyrius CBS 109.77</name>
    <dbReference type="NCBI Taxonomy" id="1314802"/>
    <lineage>
        <taxon>Eukaryota</taxon>
        <taxon>Fungi</taxon>
        <taxon>Dikarya</taxon>
        <taxon>Ascomycota</taxon>
        <taxon>Pezizomycotina</taxon>
        <taxon>Dothideomycetes</taxon>
        <taxon>Pleosporomycetidae</taxon>
        <taxon>Pleosporales</taxon>
        <taxon>Melanommataceae</taxon>
        <taxon>Melanomma</taxon>
    </lineage>
</organism>
<evidence type="ECO:0000256" key="1">
    <source>
        <dbReference type="ARBA" id="ARBA00004141"/>
    </source>
</evidence>
<reference evidence="11" key="1">
    <citation type="journal article" date="2020" name="Stud. Mycol.">
        <title>101 Dothideomycetes genomes: a test case for predicting lifestyles and emergence of pathogens.</title>
        <authorList>
            <person name="Haridas S."/>
            <person name="Albert R."/>
            <person name="Binder M."/>
            <person name="Bloem J."/>
            <person name="Labutti K."/>
            <person name="Salamov A."/>
            <person name="Andreopoulos B."/>
            <person name="Baker S."/>
            <person name="Barry K."/>
            <person name="Bills G."/>
            <person name="Bluhm B."/>
            <person name="Cannon C."/>
            <person name="Castanera R."/>
            <person name="Culley D."/>
            <person name="Daum C."/>
            <person name="Ezra D."/>
            <person name="Gonzalez J."/>
            <person name="Henrissat B."/>
            <person name="Kuo A."/>
            <person name="Liang C."/>
            <person name="Lipzen A."/>
            <person name="Lutzoni F."/>
            <person name="Magnuson J."/>
            <person name="Mondo S."/>
            <person name="Nolan M."/>
            <person name="Ohm R."/>
            <person name="Pangilinan J."/>
            <person name="Park H.-J."/>
            <person name="Ramirez L."/>
            <person name="Alfaro M."/>
            <person name="Sun H."/>
            <person name="Tritt A."/>
            <person name="Yoshinaga Y."/>
            <person name="Zwiers L.-H."/>
            <person name="Turgeon B."/>
            <person name="Goodwin S."/>
            <person name="Spatafora J."/>
            <person name="Crous P."/>
            <person name="Grigoriev I."/>
        </authorList>
    </citation>
    <scope>NUCLEOTIDE SEQUENCE</scope>
    <source>
        <strain evidence="11">CBS 109.77</strain>
    </source>
</reference>
<keyword evidence="3 7" id="KW-0813">Transport</keyword>
<comment type="subcellular location">
    <subcellularLocation>
        <location evidence="1">Membrane</location>
        <topology evidence="1">Multi-pass membrane protein</topology>
    </subcellularLocation>
</comment>
<dbReference type="PROSITE" id="PS00217">
    <property type="entry name" value="SUGAR_TRANSPORT_2"/>
    <property type="match status" value="1"/>
</dbReference>
<feature type="transmembrane region" description="Helical" evidence="9">
    <location>
        <begin position="261"/>
        <end position="284"/>
    </location>
</feature>
<dbReference type="PROSITE" id="PS50850">
    <property type="entry name" value="MFS"/>
    <property type="match status" value="1"/>
</dbReference>
<dbReference type="FunFam" id="1.20.1250.20:FF:000100">
    <property type="entry name" value="MFS sugar transporter, putative"/>
    <property type="match status" value="1"/>
</dbReference>
<proteinExistence type="inferred from homology"/>
<dbReference type="Proteomes" id="UP000799757">
    <property type="component" value="Unassembled WGS sequence"/>
</dbReference>
<feature type="transmembrane region" description="Helical" evidence="9">
    <location>
        <begin position="456"/>
        <end position="476"/>
    </location>
</feature>
<dbReference type="InterPro" id="IPR050814">
    <property type="entry name" value="Myo-inositol_Transporter"/>
</dbReference>
<evidence type="ECO:0000259" key="10">
    <source>
        <dbReference type="PROSITE" id="PS50850"/>
    </source>
</evidence>
<evidence type="ECO:0000256" key="3">
    <source>
        <dbReference type="ARBA" id="ARBA00022448"/>
    </source>
</evidence>
<dbReference type="Gene3D" id="1.20.1250.20">
    <property type="entry name" value="MFS general substrate transporter like domains"/>
    <property type="match status" value="1"/>
</dbReference>
<dbReference type="InterPro" id="IPR003663">
    <property type="entry name" value="Sugar/inositol_transpt"/>
</dbReference>
<keyword evidence="12" id="KW-1185">Reference proteome</keyword>
<accession>A0A6A6X8P5</accession>
<dbReference type="PRINTS" id="PR00171">
    <property type="entry name" value="SUGRTRNSPORT"/>
</dbReference>
<dbReference type="OrthoDB" id="5290825at2759"/>
<name>A0A6A6X8P5_9PLEO</name>
<evidence type="ECO:0000256" key="2">
    <source>
        <dbReference type="ARBA" id="ARBA00010992"/>
    </source>
</evidence>
<feature type="transmembrane region" description="Helical" evidence="9">
    <location>
        <begin position="521"/>
        <end position="541"/>
    </location>
</feature>
<feature type="domain" description="Major facilitator superfamily (MFS) profile" evidence="10">
    <location>
        <begin position="122"/>
        <end position="576"/>
    </location>
</feature>
<feature type="transmembrane region" description="Helical" evidence="9">
    <location>
        <begin position="425"/>
        <end position="444"/>
    </location>
</feature>
<dbReference type="NCBIfam" id="TIGR00879">
    <property type="entry name" value="SP"/>
    <property type="match status" value="1"/>
</dbReference>
<keyword evidence="5 9" id="KW-1133">Transmembrane helix</keyword>
<evidence type="ECO:0000256" key="8">
    <source>
        <dbReference type="SAM" id="MobiDB-lite"/>
    </source>
</evidence>
<sequence length="649" mass="72669">MADPKPDAKIDPVADEHHERRGSIFADENKRKASIHALSSNIEGEIRNPLIDIPREQLLADVDNFARENKLEDAIPLLRKGALVAQSPHLFEELEDLDENDRLALREETTNRWKHPKILYITIVLNSIAAAIQGWDQTGSNGANLSFPIEFGIPDSGATCTAAGTCSKNGWIVGFVNSCPYITIALFAGWISDPVNELLGRRGTIFVAAIFSVLAPIGSGLTQHWGQLAACRVLLGIGMGLKEVTVPVFSAENSPANIRGGLVMSWQVWTAFGILLGTAANLAVMNVGKIAWRLQLGSAFIPAVPLLLGIYFCPESPRWLMKKKRYGLAYKSFLRLRNTPLQAARDLYYTHALLIQEEVLVREAGLRPESNFFTRFVELFTIPRVRRATQASGIVMIGQQMCGINIIAFYSSTIFKEGGFTEKQALLASFGFGLVNFVFAWPAVWTIDTFGRRGLLLFTFPNMCWTLLAAGFCYWIPIENKAHLGLIAFFVYLFGAFYSPGEGPVPFTYSAEVFPLSHREVGMSWAVATNNFWAAVLSLTLPTMLQKMKAQGVFGFYAAMNMVAFFMIFLWLPETKQRTLEELDYVFAVPTRTHMKYQTGQNFPWWFRTYVLRRKGLAKPQLYRFNKEYIPKPVVNPTEPAGEQKSELV</sequence>
<dbReference type="EMBL" id="MU001958">
    <property type="protein sequence ID" value="KAF2792698.1"/>
    <property type="molecule type" value="Genomic_DNA"/>
</dbReference>
<evidence type="ECO:0000256" key="4">
    <source>
        <dbReference type="ARBA" id="ARBA00022692"/>
    </source>
</evidence>
<keyword evidence="6 9" id="KW-0472">Membrane</keyword>
<dbReference type="PANTHER" id="PTHR48020">
    <property type="entry name" value="PROTON MYO-INOSITOL COTRANSPORTER"/>
    <property type="match status" value="1"/>
</dbReference>
<dbReference type="GO" id="GO:0015791">
    <property type="term" value="P:polyol transmembrane transport"/>
    <property type="evidence" value="ECO:0007669"/>
    <property type="project" value="UniProtKB-ARBA"/>
</dbReference>
<feature type="transmembrane region" description="Helical" evidence="9">
    <location>
        <begin position="553"/>
        <end position="572"/>
    </location>
</feature>
<dbReference type="PANTHER" id="PTHR48020:SF14">
    <property type="entry name" value="SUGAR TRANSPORTER, PUTATIVE-RELATED"/>
    <property type="match status" value="1"/>
</dbReference>
<feature type="region of interest" description="Disordered" evidence="8">
    <location>
        <begin position="1"/>
        <end position="26"/>
    </location>
</feature>